<dbReference type="OrthoDB" id="9815586at2"/>
<keyword evidence="1" id="KW-0472">Membrane</keyword>
<dbReference type="Proteomes" id="UP000031518">
    <property type="component" value="Unassembled WGS sequence"/>
</dbReference>
<accession>A0A0B6WYL8</accession>
<proteinExistence type="predicted"/>
<dbReference type="EMBL" id="CBXV010000006">
    <property type="protein sequence ID" value="CDM65827.1"/>
    <property type="molecule type" value="Genomic_DNA"/>
</dbReference>
<protein>
    <submittedName>
        <fullName evidence="2">Uncharacterized protein</fullName>
    </submittedName>
</protein>
<dbReference type="AlphaFoldDB" id="A0A0B6WYL8"/>
<sequence length="84" mass="9187">MTTPQTALAEERVRSDRAEELLRTVDESTKPSLGISLFHLLTLGSIGASIALFLSGKKEAGIFVGLWPPTFQALKSVVDKMEKR</sequence>
<feature type="transmembrane region" description="Helical" evidence="1">
    <location>
        <begin position="33"/>
        <end position="54"/>
    </location>
</feature>
<reference evidence="2 3" key="1">
    <citation type="submission" date="2013-12" db="EMBL/GenBank/DDBJ databases">
        <authorList>
            <person name="Stott M."/>
        </authorList>
    </citation>
    <scope>NUCLEOTIDE SEQUENCE [LARGE SCALE GENOMIC DNA]</scope>
    <source>
        <strain evidence="2 3">K22</strain>
    </source>
</reference>
<dbReference type="RefSeq" id="WP_041976407.1">
    <property type="nucleotide sequence ID" value="NZ_CBXV010000006.1"/>
</dbReference>
<evidence type="ECO:0000313" key="2">
    <source>
        <dbReference type="EMBL" id="CDM65827.1"/>
    </source>
</evidence>
<reference evidence="2 3" key="2">
    <citation type="submission" date="2015-01" db="EMBL/GenBank/DDBJ databases">
        <title>Complete genome sequence of Pyrinomonas methylaliphatogenes type strain K22T.</title>
        <authorList>
            <person name="Lee K.C.Y."/>
            <person name="Power J.F."/>
            <person name="Dunfield P.F."/>
            <person name="Morgan X.C."/>
            <person name="Huttenhower C."/>
            <person name="Stott M.B."/>
        </authorList>
    </citation>
    <scope>NUCLEOTIDE SEQUENCE [LARGE SCALE GENOMIC DNA]</scope>
    <source>
        <strain evidence="2 3">K22</strain>
    </source>
</reference>
<name>A0A0B6WYL8_9BACT</name>
<gene>
    <name evidence="2" type="ORF">PYK22_01834</name>
</gene>
<evidence type="ECO:0000313" key="3">
    <source>
        <dbReference type="Proteomes" id="UP000031518"/>
    </source>
</evidence>
<organism evidence="2 3">
    <name type="scientific">Pyrinomonas methylaliphatogenes</name>
    <dbReference type="NCBI Taxonomy" id="454194"/>
    <lineage>
        <taxon>Bacteria</taxon>
        <taxon>Pseudomonadati</taxon>
        <taxon>Acidobacteriota</taxon>
        <taxon>Blastocatellia</taxon>
        <taxon>Blastocatellales</taxon>
        <taxon>Pyrinomonadaceae</taxon>
        <taxon>Pyrinomonas</taxon>
    </lineage>
</organism>
<keyword evidence="1" id="KW-0812">Transmembrane</keyword>
<keyword evidence="1" id="KW-1133">Transmembrane helix</keyword>
<evidence type="ECO:0000256" key="1">
    <source>
        <dbReference type="SAM" id="Phobius"/>
    </source>
</evidence>
<keyword evidence="3" id="KW-1185">Reference proteome</keyword>